<evidence type="ECO:0000256" key="2">
    <source>
        <dbReference type="ARBA" id="ARBA00022801"/>
    </source>
</evidence>
<dbReference type="PROSITE" id="PS01276">
    <property type="entry name" value="PEPTIDASE_U32"/>
    <property type="match status" value="1"/>
</dbReference>
<dbReference type="Pfam" id="PF16325">
    <property type="entry name" value="Peptidase_U32_C"/>
    <property type="match status" value="1"/>
</dbReference>
<dbReference type="PANTHER" id="PTHR30217:SF6">
    <property type="entry name" value="TRNA HYDROXYLATION PROTEIN P"/>
    <property type="match status" value="1"/>
</dbReference>
<dbReference type="PANTHER" id="PTHR30217">
    <property type="entry name" value="PEPTIDASE U32 FAMILY"/>
    <property type="match status" value="1"/>
</dbReference>
<dbReference type="Pfam" id="PF01136">
    <property type="entry name" value="Peptidase_U32"/>
    <property type="match status" value="1"/>
</dbReference>
<dbReference type="InterPro" id="IPR051454">
    <property type="entry name" value="RNA/ubiquinone_mod_enzymes"/>
</dbReference>
<dbReference type="MEROPS" id="U32.002"/>
<evidence type="ECO:0000256" key="3">
    <source>
        <dbReference type="ARBA" id="ARBA00038374"/>
    </source>
</evidence>
<dbReference type="Gene3D" id="2.40.30.10">
    <property type="entry name" value="Translation factors"/>
    <property type="match status" value="1"/>
</dbReference>
<dbReference type="GO" id="GO:0008233">
    <property type="term" value="F:peptidase activity"/>
    <property type="evidence" value="ECO:0007669"/>
    <property type="project" value="UniProtKB-KW"/>
</dbReference>
<dbReference type="OrthoDB" id="9807498at2"/>
<evidence type="ECO:0000259" key="4">
    <source>
        <dbReference type="Pfam" id="PF16325"/>
    </source>
</evidence>
<dbReference type="InterPro" id="IPR001539">
    <property type="entry name" value="Peptidase_U32"/>
</dbReference>
<comment type="caution">
    <text evidence="5">The sequence shown here is derived from an EMBL/GenBank/DDBJ whole genome shotgun (WGS) entry which is preliminary data.</text>
</comment>
<dbReference type="STRING" id="555088.DealDRAFT_2989"/>
<dbReference type="AlphaFoldDB" id="C0GKI0"/>
<organism evidence="5 6">
    <name type="scientific">Dethiobacter alkaliphilus AHT 1</name>
    <dbReference type="NCBI Taxonomy" id="555088"/>
    <lineage>
        <taxon>Bacteria</taxon>
        <taxon>Bacillati</taxon>
        <taxon>Bacillota</taxon>
        <taxon>Dethiobacteria</taxon>
        <taxon>Dethiobacterales</taxon>
        <taxon>Dethiobacteraceae</taxon>
        <taxon>Dethiobacter</taxon>
    </lineage>
</organism>
<feature type="domain" description="Peptidase family U32 C-terminal" evidence="4">
    <location>
        <begin position="321"/>
        <end position="402"/>
    </location>
</feature>
<keyword evidence="6" id="KW-1185">Reference proteome</keyword>
<dbReference type="RefSeq" id="WP_008518937.1">
    <property type="nucleotide sequence ID" value="NZ_ACJM01000024.1"/>
</dbReference>
<evidence type="ECO:0000256" key="1">
    <source>
        <dbReference type="ARBA" id="ARBA00022670"/>
    </source>
</evidence>
<dbReference type="eggNOG" id="COG0826">
    <property type="taxonomic scope" value="Bacteria"/>
</dbReference>
<gene>
    <name evidence="5" type="ORF">DealDRAFT_2989</name>
</gene>
<evidence type="ECO:0000313" key="6">
    <source>
        <dbReference type="Proteomes" id="UP000006443"/>
    </source>
</evidence>
<dbReference type="Proteomes" id="UP000006443">
    <property type="component" value="Unassembled WGS sequence"/>
</dbReference>
<protein>
    <submittedName>
        <fullName evidence="5">Peptidase U32</fullName>
    </submittedName>
</protein>
<sequence length="407" mass="45469">MHKPEILAPAGDLEKLKMAVIYGADAVYLAGKQFGMRAFAGNFTEEEMKTGVDFAHQHGVKVYVTINIFAGNEDIAQLPAYLKTLADTEVDALIVADPGVFALARETVPQLPCHLSTQANTTNWKSARFWQDAGVARIVLARELTLPEIAEIRSHTDLELEVFAHGAMCWAYSGRCYLSHHMEGRSGNRGQCAQACRWKYHLMEEKRPGEYLPVYEDERGTYILNARDLCLIEHIPDLVKAGVNSFKIEGRMKSVYYVATVTRAYRQALDAYLADPDNYTLDPALKDELHKISHRPYSTGFLHGNPGVKGQVPETTAQVASHEFVGVVQSYDALNNRAVVEMRNRFAVGEQLEVAGPKTPSRHFTVKDLRNAEGAPIEEAIRVQEHVSLHMPFAVEEFSLIRRAKSV</sequence>
<evidence type="ECO:0000313" key="5">
    <source>
        <dbReference type="EMBL" id="EEG76147.1"/>
    </source>
</evidence>
<dbReference type="GO" id="GO:0006508">
    <property type="term" value="P:proteolysis"/>
    <property type="evidence" value="ECO:0007669"/>
    <property type="project" value="UniProtKB-KW"/>
</dbReference>
<dbReference type="EMBL" id="ACJM01000024">
    <property type="protein sequence ID" value="EEG76147.1"/>
    <property type="molecule type" value="Genomic_DNA"/>
</dbReference>
<comment type="similarity">
    <text evidence="3">Belongs to the peptidase U32 family.</text>
</comment>
<dbReference type="InterPro" id="IPR032525">
    <property type="entry name" value="Peptidase_U32_C"/>
</dbReference>
<keyword evidence="2" id="KW-0378">Hydrolase</keyword>
<keyword evidence="1" id="KW-0645">Protease</keyword>
<reference evidence="5 6" key="1">
    <citation type="submission" date="2009-02" db="EMBL/GenBank/DDBJ databases">
        <title>Sequencing of the draft genome and assembly of Dethiobacter alkaliphilus AHT 1.</title>
        <authorList>
            <consortium name="US DOE Joint Genome Institute (JGI-PGF)"/>
            <person name="Lucas S."/>
            <person name="Copeland A."/>
            <person name="Lapidus A."/>
            <person name="Glavina del Rio T."/>
            <person name="Dalin E."/>
            <person name="Tice H."/>
            <person name="Bruce D."/>
            <person name="Goodwin L."/>
            <person name="Pitluck S."/>
            <person name="Larimer F."/>
            <person name="Land M.L."/>
            <person name="Hauser L."/>
            <person name="Muyzer G."/>
        </authorList>
    </citation>
    <scope>NUCLEOTIDE SEQUENCE [LARGE SCALE GENOMIC DNA]</scope>
    <source>
        <strain evidence="5 6">AHT 1</strain>
    </source>
</reference>
<name>C0GKI0_DETAL</name>
<accession>C0GKI0</accession>
<proteinExistence type="inferred from homology"/>